<feature type="coiled-coil region" evidence="1">
    <location>
        <begin position="240"/>
        <end position="267"/>
    </location>
</feature>
<feature type="non-terminal residue" evidence="3">
    <location>
        <position position="1"/>
    </location>
</feature>
<evidence type="ECO:0000256" key="1">
    <source>
        <dbReference type="SAM" id="Coils"/>
    </source>
</evidence>
<organism evidence="3 4">
    <name type="scientific">Symbiodinium pilosum</name>
    <name type="common">Dinoflagellate</name>
    <dbReference type="NCBI Taxonomy" id="2952"/>
    <lineage>
        <taxon>Eukaryota</taxon>
        <taxon>Sar</taxon>
        <taxon>Alveolata</taxon>
        <taxon>Dinophyceae</taxon>
        <taxon>Suessiales</taxon>
        <taxon>Symbiodiniaceae</taxon>
        <taxon>Symbiodinium</taxon>
    </lineage>
</organism>
<accession>A0A812NRW3</accession>
<gene>
    <name evidence="3" type="ORF">SPIL2461_LOCUS6795</name>
</gene>
<comment type="caution">
    <text evidence="3">The sequence shown here is derived from an EMBL/GenBank/DDBJ whole genome shotgun (WGS) entry which is preliminary data.</text>
</comment>
<dbReference type="AlphaFoldDB" id="A0A812NRW3"/>
<keyword evidence="4" id="KW-1185">Reference proteome</keyword>
<sequence length="467" mass="52351">QQRYVAPNRAVDEAYCILNEAGHPASFSAGRISQQSGSQYEKLVTSVVKGFSRKLRAVRSQTQEEGEALKDLRNRVADFLRDRVSDNAGQRVTARGVGEEEADIDVVFHGSFEALLSQLNLVTEAKVIATCEDVTCVLVEACSDSRLVAMKLLQIEIQCRIVARQGFLVRDDPRGLEAQALLPRSTGYAIVFNRAALQINIQSVLDTLGLTYVQELQQQGKLHIAFLQADRALPAALEIASEARAEAREARAKVDRLEKDLAGIRRVNLRVTYALLWFLPWHVILRGFAGTTSAPSTVWVRELDSKEDGIVTAKLRPKKDSDCRSFWSSAFVQTAFCQEGFQGEDEPERAFQVESPQAIIAVPCEVEFGCWLHFSRTTRTSIMWTTWRKTRPRRASFAHAPTCSESHEAIKKQNSVSLQDIDARNIDIYLQAGKWQLVKGASTSLRENTSEPNPRLRDRPFNFHMTA</sequence>
<feature type="compositionally biased region" description="Polar residues" evidence="2">
    <location>
        <begin position="443"/>
        <end position="452"/>
    </location>
</feature>
<keyword evidence="1" id="KW-0175">Coiled coil</keyword>
<name>A0A812NRW3_SYMPI</name>
<dbReference type="Proteomes" id="UP000649617">
    <property type="component" value="Unassembled WGS sequence"/>
</dbReference>
<feature type="region of interest" description="Disordered" evidence="2">
    <location>
        <begin position="443"/>
        <end position="467"/>
    </location>
</feature>
<protein>
    <submittedName>
        <fullName evidence="3">Uncharacterized protein</fullName>
    </submittedName>
</protein>
<dbReference type="OrthoDB" id="439208at2759"/>
<dbReference type="EMBL" id="CAJNIZ010010439">
    <property type="protein sequence ID" value="CAE7300765.1"/>
    <property type="molecule type" value="Genomic_DNA"/>
</dbReference>
<evidence type="ECO:0000313" key="4">
    <source>
        <dbReference type="Proteomes" id="UP000649617"/>
    </source>
</evidence>
<proteinExistence type="predicted"/>
<reference evidence="3" key="1">
    <citation type="submission" date="2021-02" db="EMBL/GenBank/DDBJ databases">
        <authorList>
            <person name="Dougan E. K."/>
            <person name="Rhodes N."/>
            <person name="Thang M."/>
            <person name="Chan C."/>
        </authorList>
    </citation>
    <scope>NUCLEOTIDE SEQUENCE</scope>
</reference>
<evidence type="ECO:0000313" key="3">
    <source>
        <dbReference type="EMBL" id="CAE7300765.1"/>
    </source>
</evidence>
<evidence type="ECO:0000256" key="2">
    <source>
        <dbReference type="SAM" id="MobiDB-lite"/>
    </source>
</evidence>